<dbReference type="OrthoDB" id="3213663at2"/>
<protein>
    <submittedName>
        <fullName evidence="2">Uncharacterized protein</fullName>
    </submittedName>
</protein>
<accession>A0A1S1Q118</accession>
<feature type="compositionally biased region" description="Acidic residues" evidence="1">
    <location>
        <begin position="224"/>
        <end position="233"/>
    </location>
</feature>
<name>A0A1S1Q118_9ACTN</name>
<reference evidence="3" key="1">
    <citation type="submission" date="2016-07" db="EMBL/GenBank/DDBJ databases">
        <title>Frankia sp. NRRL B-16219 Genome sequencing.</title>
        <authorList>
            <person name="Ghodhbane-Gtari F."/>
            <person name="Swanson E."/>
            <person name="Gueddou A."/>
            <person name="Louati M."/>
            <person name="Nouioui I."/>
            <person name="Hezbri K."/>
            <person name="Abebe-Akele F."/>
            <person name="Simpson S."/>
            <person name="Morris K."/>
            <person name="Thomas K."/>
            <person name="Gtari M."/>
            <person name="Tisa L.S."/>
        </authorList>
    </citation>
    <scope>NUCLEOTIDE SEQUENCE [LARGE SCALE GENOMIC DNA]</scope>
    <source>
        <strain evidence="3">NRRL B-16219</strain>
    </source>
</reference>
<evidence type="ECO:0000313" key="2">
    <source>
        <dbReference type="EMBL" id="OHV27211.1"/>
    </source>
</evidence>
<evidence type="ECO:0000256" key="1">
    <source>
        <dbReference type="SAM" id="MobiDB-lite"/>
    </source>
</evidence>
<dbReference type="Proteomes" id="UP000179769">
    <property type="component" value="Unassembled WGS sequence"/>
</dbReference>
<dbReference type="RefSeq" id="WP_071064959.1">
    <property type="nucleotide sequence ID" value="NZ_MAXA01000224.1"/>
</dbReference>
<keyword evidence="3" id="KW-1185">Reference proteome</keyword>
<sequence>MAGRPAWLRGESWRIAEPPLTPAATGAAVLGAVVLVVGCVLTAGSGFDEGSTATTPVGVEVDQGPLVSWYTSTQGMRGSIATSVASARAFLDAQDGASLRPLCIQLAAEGQQAGGLTPGPDQEAQRLFTSGAGHYEAAARTCAQLFDGTQIPAAQLQAQVRAALADGDRDWDALATRVGLPMAHAGPTPPAATDGSGGTGGSAATDGTGGTGDTDATGGTDGSGDPEDTSASG</sequence>
<evidence type="ECO:0000313" key="3">
    <source>
        <dbReference type="Proteomes" id="UP000179769"/>
    </source>
</evidence>
<dbReference type="EMBL" id="MAXA01000224">
    <property type="protein sequence ID" value="OHV27211.1"/>
    <property type="molecule type" value="Genomic_DNA"/>
</dbReference>
<proteinExistence type="predicted"/>
<dbReference type="AlphaFoldDB" id="A0A1S1Q118"/>
<comment type="caution">
    <text evidence="2">The sequence shown here is derived from an EMBL/GenBank/DDBJ whole genome shotgun (WGS) entry which is preliminary data.</text>
</comment>
<organism evidence="2 3">
    <name type="scientific">Parafrankia soli</name>
    <dbReference type="NCBI Taxonomy" id="2599596"/>
    <lineage>
        <taxon>Bacteria</taxon>
        <taxon>Bacillati</taxon>
        <taxon>Actinomycetota</taxon>
        <taxon>Actinomycetes</taxon>
        <taxon>Frankiales</taxon>
        <taxon>Frankiaceae</taxon>
        <taxon>Parafrankia</taxon>
    </lineage>
</organism>
<gene>
    <name evidence="2" type="ORF">BBK14_04860</name>
</gene>
<feature type="region of interest" description="Disordered" evidence="1">
    <location>
        <begin position="181"/>
        <end position="233"/>
    </location>
</feature>
<feature type="compositionally biased region" description="Gly residues" evidence="1">
    <location>
        <begin position="195"/>
        <end position="212"/>
    </location>
</feature>